<proteinExistence type="predicted"/>
<protein>
    <recommendedName>
        <fullName evidence="2">MmyB-like transcription regulator ligand binding domain-containing protein</fullName>
    </recommendedName>
</protein>
<keyword evidence="4" id="KW-1185">Reference proteome</keyword>
<dbReference type="RefSeq" id="WP_190077152.1">
    <property type="nucleotide sequence ID" value="NZ_BMTC01000008.1"/>
</dbReference>
<dbReference type="EMBL" id="BNDX01000011">
    <property type="protein sequence ID" value="GHI32856.1"/>
    <property type="molecule type" value="Genomic_DNA"/>
</dbReference>
<name>A0ABQ3Q6G7_9ACTN</name>
<dbReference type="Gene3D" id="1.10.260.40">
    <property type="entry name" value="lambda repressor-like DNA-binding domains"/>
    <property type="match status" value="1"/>
</dbReference>
<dbReference type="InterPro" id="IPR041413">
    <property type="entry name" value="MLTR_LBD"/>
</dbReference>
<accession>A0ABQ3Q6G7</accession>
<dbReference type="SUPFAM" id="SSF47413">
    <property type="entry name" value="lambda repressor-like DNA-binding domains"/>
    <property type="match status" value="1"/>
</dbReference>
<dbReference type="Pfam" id="PF13560">
    <property type="entry name" value="HTH_31"/>
    <property type="match status" value="1"/>
</dbReference>
<dbReference type="Proteomes" id="UP001052655">
    <property type="component" value="Unassembled WGS sequence"/>
</dbReference>
<evidence type="ECO:0000313" key="4">
    <source>
        <dbReference type="Proteomes" id="UP001052655"/>
    </source>
</evidence>
<dbReference type="PANTHER" id="PTHR35010:SF2">
    <property type="entry name" value="BLL4672 PROTEIN"/>
    <property type="match status" value="1"/>
</dbReference>
<sequence length="288" mass="32198">MAKRGELTALLRYRRAQVDPVDAGLPRRGGRGRRAAGLSQAQVAQLLFRTERWYGQFERGGIDAPPPQLLEDVARVLRMNEQERASLYLYALGQEPPDRSAGGPQDDPAHDTPAGLSWAGLLDDVSPHPVAVTDVAWTVVAHNRGFAAFHRALVGERAGEGTPDGFNLLHWQLLCEEARERQLLGWEAEWARSAAARLRYSLARHPNNRRLRRIEREVLADPRAEAVYRECAHTFEPERHSHPIRLDGWGSGRLAILSMRPYSVSRTWLNIMVLEPEPEPAQPGVAGA</sequence>
<feature type="region of interest" description="Disordered" evidence="1">
    <location>
        <begin position="95"/>
        <end position="116"/>
    </location>
</feature>
<reference evidence="3" key="1">
    <citation type="submission" date="2024-05" db="EMBL/GenBank/DDBJ databases">
        <title>Whole genome shotgun sequence of Streptomyces daghestanicus NBRC 12762.</title>
        <authorList>
            <person name="Komaki H."/>
            <person name="Tamura T."/>
        </authorList>
    </citation>
    <scope>NUCLEOTIDE SEQUENCE</scope>
    <source>
        <strain evidence="3">NBRC 12762</strain>
    </source>
</reference>
<comment type="caution">
    <text evidence="3">The sequence shown here is derived from an EMBL/GenBank/DDBJ whole genome shotgun (WGS) entry which is preliminary data.</text>
</comment>
<evidence type="ECO:0000256" key="1">
    <source>
        <dbReference type="SAM" id="MobiDB-lite"/>
    </source>
</evidence>
<dbReference type="InterPro" id="IPR010982">
    <property type="entry name" value="Lambda_DNA-bd_dom_sf"/>
</dbReference>
<feature type="domain" description="MmyB-like transcription regulator ligand binding" evidence="2">
    <location>
        <begin position="120"/>
        <end position="230"/>
    </location>
</feature>
<dbReference type="Gene3D" id="3.30.450.180">
    <property type="match status" value="1"/>
</dbReference>
<organism evidence="3 4">
    <name type="scientific">Streptomyces daghestanicus</name>
    <dbReference type="NCBI Taxonomy" id="66885"/>
    <lineage>
        <taxon>Bacteria</taxon>
        <taxon>Bacillati</taxon>
        <taxon>Actinomycetota</taxon>
        <taxon>Actinomycetes</taxon>
        <taxon>Kitasatosporales</taxon>
        <taxon>Streptomycetaceae</taxon>
        <taxon>Streptomyces</taxon>
    </lineage>
</organism>
<evidence type="ECO:0000313" key="3">
    <source>
        <dbReference type="EMBL" id="GHI32856.1"/>
    </source>
</evidence>
<evidence type="ECO:0000259" key="2">
    <source>
        <dbReference type="Pfam" id="PF17765"/>
    </source>
</evidence>
<dbReference type="Pfam" id="PF17765">
    <property type="entry name" value="MLTR_LBD"/>
    <property type="match status" value="1"/>
</dbReference>
<dbReference type="PANTHER" id="PTHR35010">
    <property type="entry name" value="BLL4672 PROTEIN-RELATED"/>
    <property type="match status" value="1"/>
</dbReference>
<gene>
    <name evidence="3" type="ORF">Sdagh_45860</name>
</gene>